<protein>
    <submittedName>
        <fullName evidence="4">PQQ-binding-like beta-propeller repeat protein</fullName>
    </submittedName>
</protein>
<dbReference type="Gene3D" id="2.130.10.10">
    <property type="entry name" value="YVTN repeat-like/Quinoprotein amine dehydrogenase"/>
    <property type="match status" value="1"/>
</dbReference>
<comment type="caution">
    <text evidence="4">The sequence shown here is derived from an EMBL/GenBank/DDBJ whole genome shotgun (WGS) entry which is preliminary data.</text>
</comment>
<evidence type="ECO:0000256" key="2">
    <source>
        <dbReference type="SAM" id="Phobius"/>
    </source>
</evidence>
<dbReference type="InterPro" id="IPR002372">
    <property type="entry name" value="PQQ_rpt_dom"/>
</dbReference>
<feature type="compositionally biased region" description="Low complexity" evidence="1">
    <location>
        <begin position="54"/>
        <end position="63"/>
    </location>
</feature>
<evidence type="ECO:0000259" key="3">
    <source>
        <dbReference type="Pfam" id="PF13360"/>
    </source>
</evidence>
<organism evidence="4 5">
    <name type="scientific">Streptomyces omiyaensis</name>
    <dbReference type="NCBI Taxonomy" id="68247"/>
    <lineage>
        <taxon>Bacteria</taxon>
        <taxon>Bacillati</taxon>
        <taxon>Actinomycetota</taxon>
        <taxon>Actinomycetes</taxon>
        <taxon>Kitasatosporales</taxon>
        <taxon>Streptomycetaceae</taxon>
        <taxon>Streptomyces</taxon>
    </lineage>
</organism>
<name>A0ABW7C0Z9_9ACTN</name>
<dbReference type="SUPFAM" id="SSF50998">
    <property type="entry name" value="Quinoprotein alcohol dehydrogenase-like"/>
    <property type="match status" value="1"/>
</dbReference>
<feature type="region of interest" description="Disordered" evidence="1">
    <location>
        <begin position="1"/>
        <end position="24"/>
    </location>
</feature>
<keyword evidence="2" id="KW-0472">Membrane</keyword>
<feature type="domain" description="Pyrrolo-quinoline quinone repeat" evidence="3">
    <location>
        <begin position="129"/>
        <end position="252"/>
    </location>
</feature>
<feature type="region of interest" description="Disordered" evidence="1">
    <location>
        <begin position="282"/>
        <end position="334"/>
    </location>
</feature>
<feature type="region of interest" description="Disordered" evidence="1">
    <location>
        <begin position="51"/>
        <end position="92"/>
    </location>
</feature>
<dbReference type="EMBL" id="JBICZW010000030">
    <property type="protein sequence ID" value="MFG3193439.1"/>
    <property type="molecule type" value="Genomic_DNA"/>
</dbReference>
<evidence type="ECO:0000313" key="5">
    <source>
        <dbReference type="Proteomes" id="UP001604282"/>
    </source>
</evidence>
<sequence>MPYAPPPRTPPGRAPEPGRRSRRDPALLALPAGLALLVVAVAGAGWYGHGTGHARPPAARGTGAPPPGTAAPPAEGVTPPAGPALRTPGPVRVPGARELAAARQPGEATSWIASDSTDLPRRSIRADGPWIVGDTVVRALFREVTAYRLADGAELWSPTLPTPVCEAPEHTTPDGRIVVVLATGTARRGARCDRFRMIGLRTGKAGWTKELLRADPTPDTPVLLAHTAISGDTLAVAEGTGAAAYRVGDGVRLFGVPAEEPGRCRPDQVAGGSRLLVGSLRATGAGATPGSGSSTLAPAPWGGAPPPPRGGGGGGRAPDGGGGWPRGATTPAPP</sequence>
<feature type="compositionally biased region" description="Gly residues" evidence="1">
    <location>
        <begin position="310"/>
        <end position="325"/>
    </location>
</feature>
<feature type="non-terminal residue" evidence="4">
    <location>
        <position position="334"/>
    </location>
</feature>
<feature type="transmembrane region" description="Helical" evidence="2">
    <location>
        <begin position="26"/>
        <end position="47"/>
    </location>
</feature>
<dbReference type="Proteomes" id="UP001604282">
    <property type="component" value="Unassembled WGS sequence"/>
</dbReference>
<evidence type="ECO:0000256" key="1">
    <source>
        <dbReference type="SAM" id="MobiDB-lite"/>
    </source>
</evidence>
<gene>
    <name evidence="4" type="ORF">ACGFYS_31420</name>
</gene>
<feature type="compositionally biased region" description="Low complexity" evidence="1">
    <location>
        <begin position="282"/>
        <end position="302"/>
    </location>
</feature>
<proteinExistence type="predicted"/>
<feature type="compositionally biased region" description="Pro residues" evidence="1">
    <location>
        <begin position="1"/>
        <end position="14"/>
    </location>
</feature>
<accession>A0ABW7C0Z9</accession>
<dbReference type="InterPro" id="IPR015943">
    <property type="entry name" value="WD40/YVTN_repeat-like_dom_sf"/>
</dbReference>
<keyword evidence="2" id="KW-1133">Transmembrane helix</keyword>
<keyword evidence="2" id="KW-0812">Transmembrane</keyword>
<keyword evidence="5" id="KW-1185">Reference proteome</keyword>
<reference evidence="4 5" key="1">
    <citation type="submission" date="2024-10" db="EMBL/GenBank/DDBJ databases">
        <title>The Natural Products Discovery Center: Release of the First 8490 Sequenced Strains for Exploring Actinobacteria Biosynthetic Diversity.</title>
        <authorList>
            <person name="Kalkreuter E."/>
            <person name="Kautsar S.A."/>
            <person name="Yang D."/>
            <person name="Bader C.D."/>
            <person name="Teijaro C.N."/>
            <person name="Fluegel L."/>
            <person name="Davis C.M."/>
            <person name="Simpson J.R."/>
            <person name="Lauterbach L."/>
            <person name="Steele A.D."/>
            <person name="Gui C."/>
            <person name="Meng S."/>
            <person name="Li G."/>
            <person name="Viehrig K."/>
            <person name="Ye F."/>
            <person name="Su P."/>
            <person name="Kiefer A.F."/>
            <person name="Nichols A."/>
            <person name="Cepeda A.J."/>
            <person name="Yan W."/>
            <person name="Fan B."/>
            <person name="Jiang Y."/>
            <person name="Adhikari A."/>
            <person name="Zheng C.-J."/>
            <person name="Schuster L."/>
            <person name="Cowan T.M."/>
            <person name="Smanski M.J."/>
            <person name="Chevrette M.G."/>
            <person name="De Carvalho L.P.S."/>
            <person name="Shen B."/>
        </authorList>
    </citation>
    <scope>NUCLEOTIDE SEQUENCE [LARGE SCALE GENOMIC DNA]</scope>
    <source>
        <strain evidence="4 5">NPDC048229</strain>
    </source>
</reference>
<dbReference type="RefSeq" id="WP_392884693.1">
    <property type="nucleotide sequence ID" value="NZ_JBICZW010000030.1"/>
</dbReference>
<dbReference type="InterPro" id="IPR011047">
    <property type="entry name" value="Quinoprotein_ADH-like_sf"/>
</dbReference>
<evidence type="ECO:0000313" key="4">
    <source>
        <dbReference type="EMBL" id="MFG3193439.1"/>
    </source>
</evidence>
<dbReference type="Pfam" id="PF13360">
    <property type="entry name" value="PQQ_2"/>
    <property type="match status" value="1"/>
</dbReference>